<protein>
    <recommendedName>
        <fullName evidence="4">Resolvase HTH domain-containing protein</fullName>
    </recommendedName>
</protein>
<organism evidence="2 3">
    <name type="scientific">Pararoseomonas baculiformis</name>
    <dbReference type="NCBI Taxonomy" id="2820812"/>
    <lineage>
        <taxon>Bacteria</taxon>
        <taxon>Pseudomonadati</taxon>
        <taxon>Pseudomonadota</taxon>
        <taxon>Alphaproteobacteria</taxon>
        <taxon>Acetobacterales</taxon>
        <taxon>Acetobacteraceae</taxon>
        <taxon>Pararoseomonas</taxon>
    </lineage>
</organism>
<feature type="compositionally biased region" description="Basic residues" evidence="1">
    <location>
        <begin position="34"/>
        <end position="47"/>
    </location>
</feature>
<dbReference type="EMBL" id="JAGIZB010000007">
    <property type="protein sequence ID" value="MBP0445023.1"/>
    <property type="molecule type" value="Genomic_DNA"/>
</dbReference>
<gene>
    <name evidence="2" type="ORF">J8J14_09545</name>
</gene>
<evidence type="ECO:0000313" key="3">
    <source>
        <dbReference type="Proteomes" id="UP000681594"/>
    </source>
</evidence>
<comment type="caution">
    <text evidence="2">The sequence shown here is derived from an EMBL/GenBank/DDBJ whole genome shotgun (WGS) entry which is preliminary data.</text>
</comment>
<dbReference type="RefSeq" id="WP_209379265.1">
    <property type="nucleotide sequence ID" value="NZ_JAGIZB010000007.1"/>
</dbReference>
<dbReference type="InterPro" id="IPR036388">
    <property type="entry name" value="WH-like_DNA-bd_sf"/>
</dbReference>
<sequence length="93" mass="10426">MSRQDAMAAILARGATYRTLGNVLGLDRDAARMRARRAGLRSQHRKRPPDPETPRRVKVARAMLAEGCEIQHVAERLGMSAAAVRMMMRRART</sequence>
<reference evidence="2 3" key="1">
    <citation type="submission" date="2021-03" db="EMBL/GenBank/DDBJ databases">
        <authorList>
            <person name="So Y."/>
        </authorList>
    </citation>
    <scope>NUCLEOTIDE SEQUENCE [LARGE SCALE GENOMIC DNA]</scope>
    <source>
        <strain evidence="2 3">SSH11</strain>
    </source>
</reference>
<evidence type="ECO:0000256" key="1">
    <source>
        <dbReference type="SAM" id="MobiDB-lite"/>
    </source>
</evidence>
<dbReference type="Proteomes" id="UP000681594">
    <property type="component" value="Unassembled WGS sequence"/>
</dbReference>
<dbReference type="Gene3D" id="1.10.10.10">
    <property type="entry name" value="Winged helix-like DNA-binding domain superfamily/Winged helix DNA-binding domain"/>
    <property type="match status" value="1"/>
</dbReference>
<feature type="region of interest" description="Disordered" evidence="1">
    <location>
        <begin position="34"/>
        <end position="55"/>
    </location>
</feature>
<name>A0ABS4ADD9_9PROT</name>
<evidence type="ECO:0008006" key="4">
    <source>
        <dbReference type="Google" id="ProtNLM"/>
    </source>
</evidence>
<keyword evidence="3" id="KW-1185">Reference proteome</keyword>
<accession>A0ABS4ADD9</accession>
<evidence type="ECO:0000313" key="2">
    <source>
        <dbReference type="EMBL" id="MBP0445023.1"/>
    </source>
</evidence>
<proteinExistence type="predicted"/>